<organism evidence="1 2">
    <name type="scientific">Plasmopara halstedii</name>
    <name type="common">Downy mildew of sunflower</name>
    <dbReference type="NCBI Taxonomy" id="4781"/>
    <lineage>
        <taxon>Eukaryota</taxon>
        <taxon>Sar</taxon>
        <taxon>Stramenopiles</taxon>
        <taxon>Oomycota</taxon>
        <taxon>Peronosporomycetes</taxon>
        <taxon>Peronosporales</taxon>
        <taxon>Peronosporaceae</taxon>
        <taxon>Plasmopara</taxon>
    </lineage>
</organism>
<sequence length="122" mass="14343">METARAAHESKFATFRHNRETKFHQQPPKTLYQLGLTLCWQSGLQDREEKDQSLVLIDVCSSYVGVYVEFEYTRHVTPPTNNAHETRMMEWLCENTPAVDTSLLPAYGCRKYQTEKEKWLKE</sequence>
<name>A0A0P1B0B9_PLAHL</name>
<dbReference type="Proteomes" id="UP000054928">
    <property type="component" value="Unassembled WGS sequence"/>
</dbReference>
<evidence type="ECO:0000313" key="1">
    <source>
        <dbReference type="EMBL" id="CEG48126.1"/>
    </source>
</evidence>
<protein>
    <submittedName>
        <fullName evidence="1">Uncharacterized protein</fullName>
    </submittedName>
</protein>
<dbReference type="AlphaFoldDB" id="A0A0P1B0B9"/>
<reference evidence="2" key="1">
    <citation type="submission" date="2014-09" db="EMBL/GenBank/DDBJ databases">
        <authorList>
            <person name="Sharma Rahul"/>
            <person name="Thines Marco"/>
        </authorList>
    </citation>
    <scope>NUCLEOTIDE SEQUENCE [LARGE SCALE GENOMIC DNA]</scope>
</reference>
<dbReference type="GeneID" id="36400654"/>
<keyword evidence="2" id="KW-1185">Reference proteome</keyword>
<proteinExistence type="predicted"/>
<dbReference type="EMBL" id="CCYD01002887">
    <property type="protein sequence ID" value="CEG48126.1"/>
    <property type="molecule type" value="Genomic_DNA"/>
</dbReference>
<dbReference type="RefSeq" id="XP_024584495.1">
    <property type="nucleotide sequence ID" value="XM_024719170.1"/>
</dbReference>
<accession>A0A0P1B0B9</accession>
<evidence type="ECO:0000313" key="2">
    <source>
        <dbReference type="Proteomes" id="UP000054928"/>
    </source>
</evidence>